<dbReference type="InterPro" id="IPR001584">
    <property type="entry name" value="Integrase_cat-core"/>
</dbReference>
<dbReference type="Gramene" id="C.cajan_15189.t">
    <property type="protein sequence ID" value="C.cajan_15189.t.cds1"/>
    <property type="gene ID" value="C.cajan_15189"/>
</dbReference>
<dbReference type="Gene3D" id="1.10.340.70">
    <property type="match status" value="1"/>
</dbReference>
<name>A0A151SZG2_CAJCA</name>
<reference evidence="2 3" key="1">
    <citation type="journal article" date="2012" name="Nat. Biotechnol.">
        <title>Draft genome sequence of pigeonpea (Cajanus cajan), an orphan legume crop of resource-poor farmers.</title>
        <authorList>
            <person name="Varshney R.K."/>
            <person name="Chen W."/>
            <person name="Li Y."/>
            <person name="Bharti A.K."/>
            <person name="Saxena R.K."/>
            <person name="Schlueter J.A."/>
            <person name="Donoghue M.T."/>
            <person name="Azam S."/>
            <person name="Fan G."/>
            <person name="Whaley A.M."/>
            <person name="Farmer A.D."/>
            <person name="Sheridan J."/>
            <person name="Iwata A."/>
            <person name="Tuteja R."/>
            <person name="Penmetsa R.V."/>
            <person name="Wu W."/>
            <person name="Upadhyaya H.D."/>
            <person name="Yang S.P."/>
            <person name="Shah T."/>
            <person name="Saxena K.B."/>
            <person name="Michael T."/>
            <person name="McCombie W.R."/>
            <person name="Yang B."/>
            <person name="Zhang G."/>
            <person name="Yang H."/>
            <person name="Wang J."/>
            <person name="Spillane C."/>
            <person name="Cook D.R."/>
            <person name="May G.D."/>
            <person name="Xu X."/>
            <person name="Jackson S.A."/>
        </authorList>
    </citation>
    <scope>NUCLEOTIDE SEQUENCE [LARGE SCALE GENOMIC DNA]</scope>
    <source>
        <strain evidence="3">cv. Asha</strain>
    </source>
</reference>
<gene>
    <name evidence="2" type="ORF">KK1_015630</name>
</gene>
<evidence type="ECO:0000313" key="3">
    <source>
        <dbReference type="Proteomes" id="UP000075243"/>
    </source>
</evidence>
<sequence length="162" mass="18831">MGHFGIEKTLLLLKEKFFWPHMKRDVQRFCTRCIACLQTKSTTKPHGLYTPLPISNALWVDIFMDIVLDLPRTQSGKDSIFVVVDRFSKMAHFIPCHKVDDANNIAKLSFQEVVRLHGLPKTIVSDRDVKFLGEIFKIYLTHFEINNEHSCKLRHEGLNHVK</sequence>
<dbReference type="InterPro" id="IPR012337">
    <property type="entry name" value="RNaseH-like_sf"/>
</dbReference>
<keyword evidence="3" id="KW-1185">Reference proteome</keyword>
<dbReference type="GO" id="GO:0003676">
    <property type="term" value="F:nucleic acid binding"/>
    <property type="evidence" value="ECO:0007669"/>
    <property type="project" value="InterPro"/>
</dbReference>
<accession>A0A151SZG2</accession>
<dbReference type="PROSITE" id="PS50994">
    <property type="entry name" value="INTEGRASE"/>
    <property type="match status" value="1"/>
</dbReference>
<dbReference type="Pfam" id="PF17921">
    <property type="entry name" value="Integrase_H2C2"/>
    <property type="match status" value="1"/>
</dbReference>
<dbReference type="GO" id="GO:0015074">
    <property type="term" value="P:DNA integration"/>
    <property type="evidence" value="ECO:0007669"/>
    <property type="project" value="InterPro"/>
</dbReference>
<dbReference type="AlphaFoldDB" id="A0A151SZG2"/>
<dbReference type="PANTHER" id="PTHR35046">
    <property type="entry name" value="ZINC KNUCKLE (CCHC-TYPE) FAMILY PROTEIN"/>
    <property type="match status" value="1"/>
</dbReference>
<dbReference type="EMBL" id="CM003612">
    <property type="protein sequence ID" value="KYP60179.1"/>
    <property type="molecule type" value="Genomic_DNA"/>
</dbReference>
<dbReference type="InterPro" id="IPR041588">
    <property type="entry name" value="Integrase_H2C2"/>
</dbReference>
<evidence type="ECO:0000313" key="2">
    <source>
        <dbReference type="EMBL" id="KYP60179.1"/>
    </source>
</evidence>
<evidence type="ECO:0000259" key="1">
    <source>
        <dbReference type="PROSITE" id="PS50994"/>
    </source>
</evidence>
<dbReference type="Proteomes" id="UP000075243">
    <property type="component" value="Chromosome 10"/>
</dbReference>
<dbReference type="Gene3D" id="3.30.420.10">
    <property type="entry name" value="Ribonuclease H-like superfamily/Ribonuclease H"/>
    <property type="match status" value="1"/>
</dbReference>
<dbReference type="SUPFAM" id="SSF53098">
    <property type="entry name" value="Ribonuclease H-like"/>
    <property type="match status" value="1"/>
</dbReference>
<feature type="domain" description="Integrase catalytic" evidence="1">
    <location>
        <begin position="49"/>
        <end position="162"/>
    </location>
</feature>
<proteinExistence type="predicted"/>
<organism evidence="2 3">
    <name type="scientific">Cajanus cajan</name>
    <name type="common">Pigeon pea</name>
    <name type="synonym">Cajanus indicus</name>
    <dbReference type="NCBI Taxonomy" id="3821"/>
    <lineage>
        <taxon>Eukaryota</taxon>
        <taxon>Viridiplantae</taxon>
        <taxon>Streptophyta</taxon>
        <taxon>Embryophyta</taxon>
        <taxon>Tracheophyta</taxon>
        <taxon>Spermatophyta</taxon>
        <taxon>Magnoliopsida</taxon>
        <taxon>eudicotyledons</taxon>
        <taxon>Gunneridae</taxon>
        <taxon>Pentapetalae</taxon>
        <taxon>rosids</taxon>
        <taxon>fabids</taxon>
        <taxon>Fabales</taxon>
        <taxon>Fabaceae</taxon>
        <taxon>Papilionoideae</taxon>
        <taxon>50 kb inversion clade</taxon>
        <taxon>NPAAA clade</taxon>
        <taxon>indigoferoid/millettioid clade</taxon>
        <taxon>Phaseoleae</taxon>
        <taxon>Cajanus</taxon>
    </lineage>
</organism>
<dbReference type="InterPro" id="IPR036397">
    <property type="entry name" value="RNaseH_sf"/>
</dbReference>
<protein>
    <submittedName>
        <fullName evidence="2">Transposon Ty3-I Gag-Pol polyprotein</fullName>
    </submittedName>
</protein>
<dbReference type="PANTHER" id="PTHR35046:SF9">
    <property type="entry name" value="RNA-DIRECTED DNA POLYMERASE"/>
    <property type="match status" value="1"/>
</dbReference>